<keyword evidence="4" id="KW-0238">DNA-binding</keyword>
<keyword evidence="1" id="KW-0547">Nucleotide-binding</keyword>
<dbReference type="InterPro" id="IPR025944">
    <property type="entry name" value="Sigma_54_int_dom_CS"/>
</dbReference>
<evidence type="ECO:0000256" key="4">
    <source>
        <dbReference type="ARBA" id="ARBA00023125"/>
    </source>
</evidence>
<dbReference type="SUPFAM" id="SSF52540">
    <property type="entry name" value="P-loop containing nucleoside triphosphate hydrolases"/>
    <property type="match status" value="1"/>
</dbReference>
<dbReference type="Pfam" id="PF00072">
    <property type="entry name" value="Response_reg"/>
    <property type="match status" value="1"/>
</dbReference>
<feature type="domain" description="Sigma-54 factor interaction" evidence="7">
    <location>
        <begin position="145"/>
        <end position="372"/>
    </location>
</feature>
<dbReference type="Pfam" id="PF25601">
    <property type="entry name" value="AAA_lid_14"/>
    <property type="match status" value="1"/>
</dbReference>
<name>A0ABN6EXM2_9BACT</name>
<dbReference type="Proteomes" id="UP001053296">
    <property type="component" value="Chromosome"/>
</dbReference>
<dbReference type="PROSITE" id="PS00688">
    <property type="entry name" value="SIGMA54_INTERACT_3"/>
    <property type="match status" value="1"/>
</dbReference>
<dbReference type="InterPro" id="IPR025662">
    <property type="entry name" value="Sigma_54_int_dom_ATP-bd_1"/>
</dbReference>
<gene>
    <name evidence="9" type="ORF">PSDVSF_30260</name>
</gene>
<dbReference type="PROSITE" id="PS00676">
    <property type="entry name" value="SIGMA54_INTERACT_2"/>
    <property type="match status" value="1"/>
</dbReference>
<reference evidence="9" key="1">
    <citation type="journal article" date="2022" name="Arch. Microbiol.">
        <title>Pseudodesulfovibrio sediminis sp. nov., a mesophilic and neutrophilic sulfate-reducing bacterium isolated from sediment of a brackish lake.</title>
        <authorList>
            <person name="Takahashi A."/>
            <person name="Kojima H."/>
            <person name="Watanabe M."/>
            <person name="Fukui M."/>
        </authorList>
    </citation>
    <scope>NUCLEOTIDE SEQUENCE</scope>
    <source>
        <strain evidence="9">SF6</strain>
    </source>
</reference>
<keyword evidence="5" id="KW-0804">Transcription</keyword>
<dbReference type="RefSeq" id="WP_229591742.1">
    <property type="nucleotide sequence ID" value="NZ_AP024485.1"/>
</dbReference>
<dbReference type="Pfam" id="PF02954">
    <property type="entry name" value="HTH_8"/>
    <property type="match status" value="1"/>
</dbReference>
<feature type="modified residue" description="4-aspartylphosphate" evidence="6">
    <location>
        <position position="55"/>
    </location>
</feature>
<dbReference type="CDD" id="cd00009">
    <property type="entry name" value="AAA"/>
    <property type="match status" value="1"/>
</dbReference>
<dbReference type="InterPro" id="IPR058031">
    <property type="entry name" value="AAA_lid_NorR"/>
</dbReference>
<dbReference type="PANTHER" id="PTHR32071:SF119">
    <property type="entry name" value="SIGMA L-DEPENDENT TRANSCRIPTIONAL REGULATOR YPLP-RELATED"/>
    <property type="match status" value="1"/>
</dbReference>
<dbReference type="SUPFAM" id="SSF52172">
    <property type="entry name" value="CheY-like"/>
    <property type="match status" value="1"/>
</dbReference>
<evidence type="ECO:0000256" key="1">
    <source>
        <dbReference type="ARBA" id="ARBA00022741"/>
    </source>
</evidence>
<dbReference type="InterPro" id="IPR011006">
    <property type="entry name" value="CheY-like_superfamily"/>
</dbReference>
<dbReference type="PROSITE" id="PS50110">
    <property type="entry name" value="RESPONSE_REGULATORY"/>
    <property type="match status" value="1"/>
</dbReference>
<evidence type="ECO:0000313" key="10">
    <source>
        <dbReference type="Proteomes" id="UP001053296"/>
    </source>
</evidence>
<evidence type="ECO:0000256" key="6">
    <source>
        <dbReference type="PROSITE-ProRule" id="PRU00169"/>
    </source>
</evidence>
<dbReference type="InterPro" id="IPR002078">
    <property type="entry name" value="Sigma_54_int"/>
</dbReference>
<dbReference type="InterPro" id="IPR009057">
    <property type="entry name" value="Homeodomain-like_sf"/>
</dbReference>
<keyword evidence="3" id="KW-0805">Transcription regulation</keyword>
<dbReference type="InterPro" id="IPR027417">
    <property type="entry name" value="P-loop_NTPase"/>
</dbReference>
<dbReference type="Pfam" id="PF00158">
    <property type="entry name" value="Sigma54_activat"/>
    <property type="match status" value="1"/>
</dbReference>
<dbReference type="InterPro" id="IPR025943">
    <property type="entry name" value="Sigma_54_int_dom_ATP-bd_2"/>
</dbReference>
<evidence type="ECO:0000256" key="5">
    <source>
        <dbReference type="ARBA" id="ARBA00023163"/>
    </source>
</evidence>
<dbReference type="PROSITE" id="PS00675">
    <property type="entry name" value="SIGMA54_INTERACT_1"/>
    <property type="match status" value="1"/>
</dbReference>
<dbReference type="InterPro" id="IPR001789">
    <property type="entry name" value="Sig_transdc_resp-reg_receiver"/>
</dbReference>
<protein>
    <submittedName>
        <fullName evidence="9">Sigma-54-dependent Fis family transcriptional regulator</fullName>
    </submittedName>
</protein>
<dbReference type="InterPro" id="IPR003593">
    <property type="entry name" value="AAA+_ATPase"/>
</dbReference>
<proteinExistence type="predicted"/>
<dbReference type="EMBL" id="AP024485">
    <property type="protein sequence ID" value="BCS89784.1"/>
    <property type="molecule type" value="Genomic_DNA"/>
</dbReference>
<evidence type="ECO:0000259" key="7">
    <source>
        <dbReference type="PROSITE" id="PS50045"/>
    </source>
</evidence>
<dbReference type="SMART" id="SM00448">
    <property type="entry name" value="REC"/>
    <property type="match status" value="1"/>
</dbReference>
<evidence type="ECO:0000256" key="3">
    <source>
        <dbReference type="ARBA" id="ARBA00023015"/>
    </source>
</evidence>
<evidence type="ECO:0000313" key="9">
    <source>
        <dbReference type="EMBL" id="BCS89784.1"/>
    </source>
</evidence>
<dbReference type="Gene3D" id="1.10.8.60">
    <property type="match status" value="1"/>
</dbReference>
<evidence type="ECO:0000259" key="8">
    <source>
        <dbReference type="PROSITE" id="PS50110"/>
    </source>
</evidence>
<dbReference type="PANTHER" id="PTHR32071">
    <property type="entry name" value="TRANSCRIPTIONAL REGULATORY PROTEIN"/>
    <property type="match status" value="1"/>
</dbReference>
<dbReference type="Gene3D" id="1.10.10.60">
    <property type="entry name" value="Homeodomain-like"/>
    <property type="match status" value="1"/>
</dbReference>
<sequence length="449" mass="51007">MPSPYNVLVVDDERSIRRLLKRELESSERILHTAEDAKRARQLLSKTRYDVIILDIRLPDADGMDLYTEFKSTQQDLEFVLITGHGDIDSAVEAMRLGVFDYITKPFKLDRMELVLDRAYQRVCLHRENRGLRHTQENTTQKTHLIGRSDPIKGINFLIEKLTPSEVPVLITGESGAGKDVVAHAIHSRSKRSAHPLIIKNCAMLQREMVRSELFGHKKGSFTGASEGHDGLISVAHKGTLFLDEIGDLPDDVQASLLRLLETKTYRRMGDNEERLADVRFLFATNRDLGKAVEKGEFNEALYHRINVFNIHIPRLSKRKEDIPLLVEHFLNLLSPGQEPAVMPQKTLHHLLNYDWPGNVRELRNVLERALILSDTNVITDNTLPPEVVGTCNDPEPTSPPMSLESVEREHIIRVLSIYTGNRQKAADALGIGRKTLYRKIQKYGIESV</sequence>
<dbReference type="Gene3D" id="3.40.50.2300">
    <property type="match status" value="1"/>
</dbReference>
<dbReference type="PRINTS" id="PR01590">
    <property type="entry name" value="HTHFIS"/>
</dbReference>
<dbReference type="SUPFAM" id="SSF46689">
    <property type="entry name" value="Homeodomain-like"/>
    <property type="match status" value="1"/>
</dbReference>
<dbReference type="Gene3D" id="3.40.50.300">
    <property type="entry name" value="P-loop containing nucleotide triphosphate hydrolases"/>
    <property type="match status" value="1"/>
</dbReference>
<dbReference type="PROSITE" id="PS50045">
    <property type="entry name" value="SIGMA54_INTERACT_4"/>
    <property type="match status" value="1"/>
</dbReference>
<evidence type="ECO:0000256" key="2">
    <source>
        <dbReference type="ARBA" id="ARBA00022840"/>
    </source>
</evidence>
<accession>A0ABN6EXM2</accession>
<keyword evidence="6" id="KW-0597">Phosphoprotein</keyword>
<dbReference type="InterPro" id="IPR002197">
    <property type="entry name" value="HTH_Fis"/>
</dbReference>
<organism evidence="9 10">
    <name type="scientific">Pseudodesulfovibrio sediminis</name>
    <dbReference type="NCBI Taxonomy" id="2810563"/>
    <lineage>
        <taxon>Bacteria</taxon>
        <taxon>Pseudomonadati</taxon>
        <taxon>Thermodesulfobacteriota</taxon>
        <taxon>Desulfovibrionia</taxon>
        <taxon>Desulfovibrionales</taxon>
        <taxon>Desulfovibrionaceae</taxon>
    </lineage>
</organism>
<feature type="domain" description="Response regulatory" evidence="8">
    <location>
        <begin position="6"/>
        <end position="120"/>
    </location>
</feature>
<keyword evidence="2" id="KW-0067">ATP-binding</keyword>
<keyword evidence="10" id="KW-1185">Reference proteome</keyword>
<dbReference type="SMART" id="SM00382">
    <property type="entry name" value="AAA"/>
    <property type="match status" value="1"/>
</dbReference>